<dbReference type="RefSeq" id="WP_129081695.1">
    <property type="nucleotide sequence ID" value="NZ_CP041070.1"/>
</dbReference>
<sequence length="164" mass="19895">MKLADFLSTLQKDEKEVIYLCAKHMLQKRYDIQEEALEEHQIKEFFIDYNNYDKYLNDYANIIYKRYESSNDEIYEYLCTYFNENSDNRHLFEYRLKRVINQDPKKYLAIEDFEMRNAAISRLEKRVQIIEESNFFKKNSSLGKKEIDEIKNQINLVKKAVGVI</sequence>
<organism evidence="1 2">
    <name type="scientific">Halarcobacter anaerophilus</name>
    <dbReference type="NCBI Taxonomy" id="877500"/>
    <lineage>
        <taxon>Bacteria</taxon>
        <taxon>Pseudomonadati</taxon>
        <taxon>Campylobacterota</taxon>
        <taxon>Epsilonproteobacteria</taxon>
        <taxon>Campylobacterales</taxon>
        <taxon>Arcobacteraceae</taxon>
        <taxon>Halarcobacter</taxon>
    </lineage>
</organism>
<dbReference type="EMBL" id="PDKO01000003">
    <property type="protein sequence ID" value="RXJ63649.1"/>
    <property type="molecule type" value="Genomic_DNA"/>
</dbReference>
<dbReference type="AlphaFoldDB" id="A0A4Q0Y4I1"/>
<accession>A0A4Q0Y4I1</accession>
<comment type="caution">
    <text evidence="1">The sequence shown here is derived from an EMBL/GenBank/DDBJ whole genome shotgun (WGS) entry which is preliminary data.</text>
</comment>
<protein>
    <submittedName>
        <fullName evidence="1">Uncharacterized protein</fullName>
    </submittedName>
</protein>
<dbReference type="Proteomes" id="UP000290191">
    <property type="component" value="Unassembled WGS sequence"/>
</dbReference>
<dbReference type="OrthoDB" id="5343505at2"/>
<evidence type="ECO:0000313" key="1">
    <source>
        <dbReference type="EMBL" id="RXJ63649.1"/>
    </source>
</evidence>
<gene>
    <name evidence="1" type="ORF">CRV06_05515</name>
</gene>
<proteinExistence type="predicted"/>
<name>A0A4Q0Y4I1_9BACT</name>
<reference evidence="1 2" key="1">
    <citation type="submission" date="2017-10" db="EMBL/GenBank/DDBJ databases">
        <title>Genomics of the genus Arcobacter.</title>
        <authorList>
            <person name="Perez-Cataluna A."/>
            <person name="Figueras M.J."/>
        </authorList>
    </citation>
    <scope>NUCLEOTIDE SEQUENCE [LARGE SCALE GENOMIC DNA]</scope>
    <source>
        <strain evidence="1 2">DSM 24636</strain>
    </source>
</reference>
<evidence type="ECO:0000313" key="2">
    <source>
        <dbReference type="Proteomes" id="UP000290191"/>
    </source>
</evidence>
<dbReference type="STRING" id="877500.GCA_000935065_00125"/>
<keyword evidence="2" id="KW-1185">Reference proteome</keyword>